<protein>
    <submittedName>
        <fullName evidence="2">Uncharacterized protein</fullName>
    </submittedName>
</protein>
<keyword evidence="3" id="KW-1185">Reference proteome</keyword>
<proteinExistence type="predicted"/>
<accession>A0ABN8ZQE1</accession>
<sequence>MGDLSSIPGLERSPGEWNGNPPQYSSVENPMDRAAWWATAHAVTKCWDMTERLLLLGSLGVLRHESPTSLHGPAINFSVPDSQHFGIVWLLRASGAWSNTTTHPSKSHSSFINHIIPKAILNCP</sequence>
<gene>
    <name evidence="2" type="ORF">MRATA1EN1_LOCUS23760</name>
</gene>
<evidence type="ECO:0000313" key="2">
    <source>
        <dbReference type="EMBL" id="CAI9174798.1"/>
    </source>
</evidence>
<evidence type="ECO:0000313" key="3">
    <source>
        <dbReference type="Proteomes" id="UP001176941"/>
    </source>
</evidence>
<feature type="region of interest" description="Disordered" evidence="1">
    <location>
        <begin position="1"/>
        <end position="26"/>
    </location>
</feature>
<name>A0ABN8ZQE1_RANTA</name>
<reference evidence="2" key="1">
    <citation type="submission" date="2023-04" db="EMBL/GenBank/DDBJ databases">
        <authorList>
            <consortium name="ELIXIR-Norway"/>
        </authorList>
    </citation>
    <scope>NUCLEOTIDE SEQUENCE [LARGE SCALE GENOMIC DNA]</scope>
</reference>
<evidence type="ECO:0000256" key="1">
    <source>
        <dbReference type="SAM" id="MobiDB-lite"/>
    </source>
</evidence>
<dbReference type="Proteomes" id="UP001176941">
    <property type="component" value="Chromosome 4"/>
</dbReference>
<dbReference type="EMBL" id="OX459940">
    <property type="protein sequence ID" value="CAI9174798.1"/>
    <property type="molecule type" value="Genomic_DNA"/>
</dbReference>
<organism evidence="2 3">
    <name type="scientific">Rangifer tarandus platyrhynchus</name>
    <name type="common">Svalbard reindeer</name>
    <dbReference type="NCBI Taxonomy" id="3082113"/>
    <lineage>
        <taxon>Eukaryota</taxon>
        <taxon>Metazoa</taxon>
        <taxon>Chordata</taxon>
        <taxon>Craniata</taxon>
        <taxon>Vertebrata</taxon>
        <taxon>Euteleostomi</taxon>
        <taxon>Mammalia</taxon>
        <taxon>Eutheria</taxon>
        <taxon>Laurasiatheria</taxon>
        <taxon>Artiodactyla</taxon>
        <taxon>Ruminantia</taxon>
        <taxon>Pecora</taxon>
        <taxon>Cervidae</taxon>
        <taxon>Odocoileinae</taxon>
        <taxon>Rangifer</taxon>
    </lineage>
</organism>